<keyword evidence="1" id="KW-0812">Transmembrane</keyword>
<evidence type="ECO:0000256" key="1">
    <source>
        <dbReference type="SAM" id="Phobius"/>
    </source>
</evidence>
<gene>
    <name evidence="2" type="ORF">UFOVP707_7</name>
</gene>
<name>A0A6J5NI44_9CAUD</name>
<keyword evidence="1" id="KW-1133">Transmembrane helix</keyword>
<accession>A0A6J5NI44</accession>
<proteinExistence type="predicted"/>
<dbReference type="EMBL" id="LR796684">
    <property type="protein sequence ID" value="CAB4158477.1"/>
    <property type="molecule type" value="Genomic_DNA"/>
</dbReference>
<keyword evidence="1" id="KW-0472">Membrane</keyword>
<protein>
    <submittedName>
        <fullName evidence="2">Uncharacterized protein</fullName>
    </submittedName>
</protein>
<evidence type="ECO:0000313" key="2">
    <source>
        <dbReference type="EMBL" id="CAB4158477.1"/>
    </source>
</evidence>
<feature type="transmembrane region" description="Helical" evidence="1">
    <location>
        <begin position="12"/>
        <end position="33"/>
    </location>
</feature>
<organism evidence="2">
    <name type="scientific">uncultured Caudovirales phage</name>
    <dbReference type="NCBI Taxonomy" id="2100421"/>
    <lineage>
        <taxon>Viruses</taxon>
        <taxon>Duplodnaviria</taxon>
        <taxon>Heunggongvirae</taxon>
        <taxon>Uroviricota</taxon>
        <taxon>Caudoviricetes</taxon>
        <taxon>Peduoviridae</taxon>
        <taxon>Maltschvirus</taxon>
        <taxon>Maltschvirus maltsch</taxon>
    </lineage>
</organism>
<sequence length="43" mass="4721">MHTDQIDRLNRAFATAFEIVCIGLVAGITYWFLAEVVFASGAC</sequence>
<reference evidence="2" key="1">
    <citation type="submission" date="2020-04" db="EMBL/GenBank/DDBJ databases">
        <authorList>
            <person name="Chiriac C."/>
            <person name="Salcher M."/>
            <person name="Ghai R."/>
            <person name="Kavagutti S V."/>
        </authorList>
    </citation>
    <scope>NUCLEOTIDE SEQUENCE</scope>
</reference>